<feature type="binding site" evidence="5">
    <location>
        <position position="87"/>
    </location>
    <ligand>
        <name>S-adenosyl-L-methionine</name>
        <dbReference type="ChEBI" id="CHEBI:59789"/>
    </ligand>
</feature>
<keyword evidence="6" id="KW-0830">Ubiquinone</keyword>
<gene>
    <name evidence="5" type="primary">ubiG</name>
    <name evidence="6" type="ORF">A0U93_02675</name>
</gene>
<dbReference type="KEGG" id="nch:A0U93_02675"/>
<evidence type="ECO:0000256" key="2">
    <source>
        <dbReference type="ARBA" id="ARBA00022679"/>
    </source>
</evidence>
<keyword evidence="3 5" id="KW-0831">Ubiquinone biosynthesis</keyword>
<keyword evidence="7" id="KW-1185">Reference proteome</keyword>
<dbReference type="Pfam" id="PF13489">
    <property type="entry name" value="Methyltransf_23"/>
    <property type="match status" value="1"/>
</dbReference>
<accession>A0A1U9KTR8</accession>
<dbReference type="InterPro" id="IPR029063">
    <property type="entry name" value="SAM-dependent_MTases_sf"/>
</dbReference>
<dbReference type="RefSeq" id="WP_077808276.1">
    <property type="nucleotide sequence ID" value="NZ_BJXS01000004.1"/>
</dbReference>
<evidence type="ECO:0000256" key="4">
    <source>
        <dbReference type="ARBA" id="ARBA00022691"/>
    </source>
</evidence>
<dbReference type="Gene3D" id="3.40.50.150">
    <property type="entry name" value="Vaccinia Virus protein VP39"/>
    <property type="match status" value="1"/>
</dbReference>
<dbReference type="STRING" id="320497.A0U93_02675"/>
<dbReference type="UniPathway" id="UPA00232"/>
<dbReference type="GO" id="GO:0010420">
    <property type="term" value="F:polyprenyldihydroxybenzoate methyltransferase activity"/>
    <property type="evidence" value="ECO:0007669"/>
    <property type="project" value="InterPro"/>
</dbReference>
<protein>
    <recommendedName>
        <fullName evidence="5">Ubiquinone biosynthesis O-methyltransferase</fullName>
    </recommendedName>
    <alternativeName>
        <fullName evidence="5">2-polyprenyl-6-hydroxyphenol methylase</fullName>
        <ecNumber evidence="5">2.1.1.222</ecNumber>
    </alternativeName>
    <alternativeName>
        <fullName evidence="5">3-demethylubiquinone 3-O-methyltransferase</fullName>
        <ecNumber evidence="5">2.1.1.64</ecNumber>
    </alternativeName>
</protein>
<evidence type="ECO:0000256" key="1">
    <source>
        <dbReference type="ARBA" id="ARBA00022603"/>
    </source>
</evidence>
<keyword evidence="1 5" id="KW-0489">Methyltransferase</keyword>
<dbReference type="OrthoDB" id="9801538at2"/>
<comment type="catalytic activity">
    <reaction evidence="5">
        <text>a 3-(all-trans-polyprenyl)benzene-1,2-diol + S-adenosyl-L-methionine = a 2-methoxy-6-(all-trans-polyprenyl)phenol + S-adenosyl-L-homocysteine + H(+)</text>
        <dbReference type="Rhea" id="RHEA:31411"/>
        <dbReference type="Rhea" id="RHEA-COMP:9550"/>
        <dbReference type="Rhea" id="RHEA-COMP:9551"/>
        <dbReference type="ChEBI" id="CHEBI:15378"/>
        <dbReference type="ChEBI" id="CHEBI:57856"/>
        <dbReference type="ChEBI" id="CHEBI:59789"/>
        <dbReference type="ChEBI" id="CHEBI:62729"/>
        <dbReference type="ChEBI" id="CHEBI:62731"/>
        <dbReference type="EC" id="2.1.1.222"/>
    </reaction>
</comment>
<dbReference type="EC" id="2.1.1.222" evidence="5"/>
<feature type="binding site" evidence="5">
    <location>
        <position position="66"/>
    </location>
    <ligand>
        <name>S-adenosyl-L-methionine</name>
        <dbReference type="ChEBI" id="CHEBI:59789"/>
    </ligand>
</feature>
<evidence type="ECO:0000256" key="5">
    <source>
        <dbReference type="HAMAP-Rule" id="MF_00472"/>
    </source>
</evidence>
<comment type="catalytic activity">
    <reaction evidence="5">
        <text>a 3-demethylubiquinol + S-adenosyl-L-methionine = a ubiquinol + S-adenosyl-L-homocysteine + H(+)</text>
        <dbReference type="Rhea" id="RHEA:44380"/>
        <dbReference type="Rhea" id="RHEA-COMP:9566"/>
        <dbReference type="Rhea" id="RHEA-COMP:10914"/>
        <dbReference type="ChEBI" id="CHEBI:15378"/>
        <dbReference type="ChEBI" id="CHEBI:17976"/>
        <dbReference type="ChEBI" id="CHEBI:57856"/>
        <dbReference type="ChEBI" id="CHEBI:59789"/>
        <dbReference type="ChEBI" id="CHEBI:84422"/>
        <dbReference type="EC" id="2.1.1.64"/>
    </reaction>
</comment>
<comment type="function">
    <text evidence="5">O-methyltransferase that catalyzes the 2 O-methylation steps in the ubiquinone biosynthetic pathway.</text>
</comment>
<dbReference type="Proteomes" id="UP000188604">
    <property type="component" value="Chromosome"/>
</dbReference>
<keyword evidence="2 5" id="KW-0808">Transferase</keyword>
<dbReference type="NCBIfam" id="TIGR01983">
    <property type="entry name" value="UbiG"/>
    <property type="match status" value="1"/>
</dbReference>
<comment type="similarity">
    <text evidence="5">Belongs to the methyltransferase superfamily. UbiG/COQ3 family.</text>
</comment>
<dbReference type="PANTHER" id="PTHR43464:SF19">
    <property type="entry name" value="UBIQUINONE BIOSYNTHESIS O-METHYLTRANSFERASE, MITOCHONDRIAL"/>
    <property type="match status" value="1"/>
</dbReference>
<evidence type="ECO:0000313" key="6">
    <source>
        <dbReference type="EMBL" id="AQS89221.1"/>
    </source>
</evidence>
<keyword evidence="4 5" id="KW-0949">S-adenosyl-L-methionine</keyword>
<dbReference type="SUPFAM" id="SSF53335">
    <property type="entry name" value="S-adenosyl-L-methionine-dependent methyltransferases"/>
    <property type="match status" value="1"/>
</dbReference>
<reference evidence="6 7" key="1">
    <citation type="submission" date="2016-03" db="EMBL/GenBank/DDBJ databases">
        <title>Acetic acid bacteria sequencing.</title>
        <authorList>
            <person name="Brandt J."/>
            <person name="Jakob F."/>
            <person name="Vogel R.F."/>
        </authorList>
    </citation>
    <scope>NUCLEOTIDE SEQUENCE [LARGE SCALE GENOMIC DNA]</scope>
    <source>
        <strain evidence="6 7">NBRC 101099</strain>
    </source>
</reference>
<sequence>MSQATTSSVSAREIEQFSRLAENWWDPKGPMRPLHEMNPLRTEWVDTRIAPLHAARGGTLKLLDIGCGAGLASEAFARMGHDVLGIDASGEAIAAAQVHRAAHPLAPGAGHLDYRQGSAEDLLERSERFDVVTALEVIEHVTDPQQFLHLLADLVKPGGMVAVSTLNKTFRSFAFAKLGAEYIARLLPVGTHDWKKFVSPADLSRMGRHAGLRMTDIAGMGFAPGKWRATRDTSINYIAIFTRD</sequence>
<evidence type="ECO:0000256" key="3">
    <source>
        <dbReference type="ARBA" id="ARBA00022688"/>
    </source>
</evidence>
<comment type="pathway">
    <text evidence="5">Cofactor biosynthesis; ubiquinone biosynthesis.</text>
</comment>
<dbReference type="GO" id="GO:0032259">
    <property type="term" value="P:methylation"/>
    <property type="evidence" value="ECO:0007669"/>
    <property type="project" value="UniProtKB-KW"/>
</dbReference>
<dbReference type="AlphaFoldDB" id="A0A1U9KTR8"/>
<proteinExistence type="inferred from homology"/>
<dbReference type="InterPro" id="IPR010233">
    <property type="entry name" value="UbiG_MeTrfase"/>
</dbReference>
<dbReference type="EC" id="2.1.1.64" evidence="5"/>
<organism evidence="6 7">
    <name type="scientific">Neoasaia chiangmaiensis</name>
    <dbReference type="NCBI Taxonomy" id="320497"/>
    <lineage>
        <taxon>Bacteria</taxon>
        <taxon>Pseudomonadati</taxon>
        <taxon>Pseudomonadota</taxon>
        <taxon>Alphaproteobacteria</taxon>
        <taxon>Acetobacterales</taxon>
        <taxon>Acetobacteraceae</taxon>
        <taxon>Neoasaia</taxon>
    </lineage>
</organism>
<dbReference type="HAMAP" id="MF_00472">
    <property type="entry name" value="UbiG"/>
    <property type="match status" value="1"/>
</dbReference>
<evidence type="ECO:0000313" key="7">
    <source>
        <dbReference type="Proteomes" id="UP000188604"/>
    </source>
</evidence>
<dbReference type="CDD" id="cd02440">
    <property type="entry name" value="AdoMet_MTases"/>
    <property type="match status" value="1"/>
</dbReference>
<feature type="binding site" evidence="5">
    <location>
        <position position="41"/>
    </location>
    <ligand>
        <name>S-adenosyl-L-methionine</name>
        <dbReference type="ChEBI" id="CHEBI:59789"/>
    </ligand>
</feature>
<dbReference type="GO" id="GO:0102208">
    <property type="term" value="F:2-polyprenyl-6-hydroxyphenol methylase activity"/>
    <property type="evidence" value="ECO:0007669"/>
    <property type="project" value="UniProtKB-EC"/>
</dbReference>
<name>A0A1U9KTR8_9PROT</name>
<dbReference type="PANTHER" id="PTHR43464">
    <property type="entry name" value="METHYLTRANSFERASE"/>
    <property type="match status" value="1"/>
</dbReference>
<dbReference type="EMBL" id="CP014691">
    <property type="protein sequence ID" value="AQS89221.1"/>
    <property type="molecule type" value="Genomic_DNA"/>
</dbReference>
<feature type="binding site" evidence="5">
    <location>
        <position position="135"/>
    </location>
    <ligand>
        <name>S-adenosyl-L-methionine</name>
        <dbReference type="ChEBI" id="CHEBI:59789"/>
    </ligand>
</feature>
<dbReference type="GO" id="GO:0061542">
    <property type="term" value="F:3-demethylubiquinol 3-O-methyltransferase activity"/>
    <property type="evidence" value="ECO:0007669"/>
    <property type="project" value="UniProtKB-UniRule"/>
</dbReference>